<protein>
    <submittedName>
        <fullName evidence="1">Uncharacterized protein</fullName>
    </submittedName>
</protein>
<dbReference type="RefSeq" id="WP_330088703.1">
    <property type="nucleotide sequence ID" value="NZ_JAUGZK010000012.1"/>
</dbReference>
<keyword evidence="2" id="KW-1185">Reference proteome</keyword>
<evidence type="ECO:0000313" key="1">
    <source>
        <dbReference type="EMBL" id="MEE2025386.1"/>
    </source>
</evidence>
<evidence type="ECO:0000313" key="2">
    <source>
        <dbReference type="Proteomes" id="UP001339167"/>
    </source>
</evidence>
<organism evidence="1 2">
    <name type="scientific">Alkalimonas mucilaginosa</name>
    <dbReference type="NCBI Taxonomy" id="3057676"/>
    <lineage>
        <taxon>Bacteria</taxon>
        <taxon>Pseudomonadati</taxon>
        <taxon>Pseudomonadota</taxon>
        <taxon>Gammaproteobacteria</taxon>
        <taxon>Alkalimonas</taxon>
    </lineage>
</organism>
<gene>
    <name evidence="1" type="ORF">QWF21_14210</name>
</gene>
<proteinExistence type="predicted"/>
<accession>A0ABU7JIY5</accession>
<dbReference type="Proteomes" id="UP001339167">
    <property type="component" value="Unassembled WGS sequence"/>
</dbReference>
<dbReference type="EMBL" id="JAUGZK010000012">
    <property type="protein sequence ID" value="MEE2025386.1"/>
    <property type="molecule type" value="Genomic_DNA"/>
</dbReference>
<reference evidence="1 2" key="1">
    <citation type="submission" date="2023-06" db="EMBL/GenBank/DDBJ databases">
        <title>Alkalimonas sp., MEB004 an alkaliphilic bacterium isolated from Lonar Lake, India.</title>
        <authorList>
            <person name="Joshi A."/>
            <person name="Thite S."/>
        </authorList>
    </citation>
    <scope>NUCLEOTIDE SEQUENCE [LARGE SCALE GENOMIC DNA]</scope>
    <source>
        <strain evidence="1 2">MEB004</strain>
    </source>
</reference>
<name>A0ABU7JIY5_9GAMM</name>
<comment type="caution">
    <text evidence="1">The sequence shown here is derived from an EMBL/GenBank/DDBJ whole genome shotgun (WGS) entry which is preliminary data.</text>
</comment>
<sequence>MMDQRVMQAHLAQIRSSYVARTQLIRQIEDTELAQMLWDYQRGNYLTRLRQWHPRLSGFRAFEYTQPRLLHLHDYSDMVEMTEAYLASLNVVNSRDLTLCANEAGKLGFVFNQGFEFPFRYRLAYRHMTLSNGDTWQIPAVADEQKPSGPIVRQGDVYCYQQPAMANAPQPVSVSAEFRGQLPDDVLKLTFTAADIGKTVEKGGYLVTLQAFGQNYYTVVVSAADDKRRNIDQVDLLAEATDRHGEYIADALIERRPSIREQKLEVLLGDLIACGIQGTLDKATAEHELQALDNRMLAEEEGKLYLFRGFFGVIDKAELTLLVYNDDNRGVVRELALPVYNFANVPAAGDATMDERLQALPEMAVTAPIYDDRAELRTTLVELDAAKLEERIETLQLLRATTNAQMIAPAENDAAEKQYPAEVSWFFPPVQSDLFFPRRMRSGLFVLTKLDFYDKDDKLVKDPTLGIDPKLIDYQNDIFGFEVRAGIAALPFMVGRVQYRPEIFLRRPARLKGVLPIAVLLNPLIDRFAPEALPAGITLVGNRLVVDYSVFEPREMADDIDETVERQHVVLVRDNHGYLAEIKQETWYHQDAEHKAVDIYYFYGKPETVEIWYRGKREYVDYKFDIQLLNEDVER</sequence>